<feature type="compositionally biased region" description="Basic and acidic residues" evidence="1">
    <location>
        <begin position="745"/>
        <end position="770"/>
    </location>
</feature>
<feature type="region of interest" description="Disordered" evidence="1">
    <location>
        <begin position="690"/>
        <end position="801"/>
    </location>
</feature>
<sequence>EFVNTTKTRTTKITMDELDRQQDEERRTLKMKTSTRALTRNDNKVIGLNTNRKRELVKENEKYDTLKMRTYNSTWTPVVHKPSNHQIFNERRDLVSHWFDLWTDTQRKRFFDMVFQQCRRSQYRFIQDWFQEKVPLQHLDFTTVLPAFLSMYIFSYLEPKSLCRAAQACWHWKFLSEQDVIWQPKCMKLGWFLRYKPPDWEFGAWKRHFGGCVKTFDYSTGSDKDIDARYGFRTVEMNFDKQYTKLKRSKSGRLSPNSSRRNMDVRPPWQGTSMKPHDLEKSFYAFLNGVNANDPKLPKSALVLHNKWGIPRKRHEDAVTQSLNFEPGLQSVTRREGHRALTAGDELDLKHTSQRRGLSEVMDLENMQEKRKKELVFTGWKPPDKVYTKQDRTGGVLDTMNAMTLYKGLMVTQHTMGVAGDLAVTDAPRVVFISSRVPAADLIVDAVLFGVIPIVYEYEGTTAQTLMFKLQKELDGRRAKSIGIFTHYEQPGDIKLVENCSVNAETFDLAIVREFFEDVASHIVDESDGGQFHIFSPMAASEPGLDLLIQLTRLTGVFFSSPTGIIGQYNHINTEWLLPYADGSPTTAYFCQSKLDVWANTAGQAKEALRVCKEQLTPFFDRTHKDIVSQLTGQIVFDVMGQTRIHGNNDITKTLSEALLELGENDSVNPLEFLGKFLLNKAGVEDLTFTSTQQRVSHDDYGESEEEDEEDRGPTPDEEVEKINGHAEKEHKDDEDDPAFVEEGETMKPRTEYKDDKDFRDSVGDGETMRPLDSPVSEKAQTERSEKDVQRRQRREKKKKMIRQTENLRVTFGSMTIAPGRYQRLTSEKYSENPEKRTPIALEITSSEVEYYRILKGIKHIYVRPLKSSLNSNRAIASYQNVQIIFTDLMMICDISKELVENLKNRTADWDPMNSCLGDIFVKFCTHLKLYTNFVNNYDVILQCIERTKETMPSFRAFLKHNERIPELKMMTLQELLLLPGRRIQEYVTLLSWFECHTPKSHQDRADLANSIQYLKVLNKHIQESKTRLERDRKMIQLQRSILNTPSLLESNRYLLKQLDASHYKPPVKSSVPELK</sequence>
<dbReference type="PANTHER" id="PTHR46857">
    <property type="entry name" value="EPITHELIAL CELL-TRANSFORMING SEQUENCE 2 ONCOGENE-LIKE"/>
    <property type="match status" value="1"/>
</dbReference>
<dbReference type="InterPro" id="IPR036047">
    <property type="entry name" value="F-box-like_dom_sf"/>
</dbReference>
<comment type="caution">
    <text evidence="3">The sequence shown here is derived from an EMBL/GenBank/DDBJ whole genome shotgun (WGS) entry which is preliminary data.</text>
</comment>
<dbReference type="Pfam" id="PF12937">
    <property type="entry name" value="F-box-like"/>
    <property type="match status" value="1"/>
</dbReference>
<protein>
    <recommendedName>
        <fullName evidence="2">DH domain-containing protein</fullName>
    </recommendedName>
</protein>
<accession>A0A8B6DTK3</accession>
<gene>
    <name evidence="3" type="ORF">MGAL_10B005395</name>
</gene>
<feature type="compositionally biased region" description="Basic residues" evidence="1">
    <location>
        <begin position="792"/>
        <end position="801"/>
    </location>
</feature>
<keyword evidence="4" id="KW-1185">Reference proteome</keyword>
<dbReference type="GO" id="GO:0005085">
    <property type="term" value="F:guanyl-nucleotide exchange factor activity"/>
    <property type="evidence" value="ECO:0007669"/>
    <property type="project" value="InterPro"/>
</dbReference>
<dbReference type="EMBL" id="UYJE01003980">
    <property type="protein sequence ID" value="VDI23934.1"/>
    <property type="molecule type" value="Genomic_DNA"/>
</dbReference>
<evidence type="ECO:0000256" key="1">
    <source>
        <dbReference type="SAM" id="MobiDB-lite"/>
    </source>
</evidence>
<feature type="compositionally biased region" description="Basic and acidic residues" evidence="1">
    <location>
        <begin position="780"/>
        <end position="791"/>
    </location>
</feature>
<reference evidence="3" key="1">
    <citation type="submission" date="2018-11" db="EMBL/GenBank/DDBJ databases">
        <authorList>
            <person name="Alioto T."/>
            <person name="Alioto T."/>
        </authorList>
    </citation>
    <scope>NUCLEOTIDE SEQUENCE</scope>
</reference>
<evidence type="ECO:0000313" key="3">
    <source>
        <dbReference type="EMBL" id="VDI23934.1"/>
    </source>
</evidence>
<dbReference type="PANTHER" id="PTHR46857:SF1">
    <property type="entry name" value="EPITHELIAL CELL-TRANSFORMING SEQUENCE 2 ONCOGENE-LIKE"/>
    <property type="match status" value="1"/>
</dbReference>
<feature type="region of interest" description="Disordered" evidence="1">
    <location>
        <begin position="248"/>
        <end position="272"/>
    </location>
</feature>
<organism evidence="3 4">
    <name type="scientific">Mytilus galloprovincialis</name>
    <name type="common">Mediterranean mussel</name>
    <dbReference type="NCBI Taxonomy" id="29158"/>
    <lineage>
        <taxon>Eukaryota</taxon>
        <taxon>Metazoa</taxon>
        <taxon>Spiralia</taxon>
        <taxon>Lophotrochozoa</taxon>
        <taxon>Mollusca</taxon>
        <taxon>Bivalvia</taxon>
        <taxon>Autobranchia</taxon>
        <taxon>Pteriomorphia</taxon>
        <taxon>Mytilida</taxon>
        <taxon>Mytiloidea</taxon>
        <taxon>Mytilidae</taxon>
        <taxon>Mytilinae</taxon>
        <taxon>Mytilus</taxon>
    </lineage>
</organism>
<evidence type="ECO:0000259" key="2">
    <source>
        <dbReference type="PROSITE" id="PS50010"/>
    </source>
</evidence>
<dbReference type="Pfam" id="PF14252">
    <property type="entry name" value="DUF4347"/>
    <property type="match status" value="1"/>
</dbReference>
<dbReference type="Gene3D" id="1.20.900.10">
    <property type="entry name" value="Dbl homology (DH) domain"/>
    <property type="match status" value="1"/>
</dbReference>
<feature type="non-terminal residue" evidence="3">
    <location>
        <position position="1076"/>
    </location>
</feature>
<dbReference type="InterPro" id="IPR000219">
    <property type="entry name" value="DH_dom"/>
</dbReference>
<feature type="compositionally biased region" description="Basic and acidic residues" evidence="1">
    <location>
        <begin position="721"/>
        <end position="732"/>
    </location>
</feature>
<dbReference type="AlphaFoldDB" id="A0A8B6DTK3"/>
<dbReference type="Proteomes" id="UP000596742">
    <property type="component" value="Unassembled WGS sequence"/>
</dbReference>
<feature type="domain" description="DH" evidence="2">
    <location>
        <begin position="836"/>
        <end position="1025"/>
    </location>
</feature>
<dbReference type="SMART" id="SM00256">
    <property type="entry name" value="FBOX"/>
    <property type="match status" value="1"/>
</dbReference>
<dbReference type="SUPFAM" id="SSF48065">
    <property type="entry name" value="DBL homology domain (DH-domain)"/>
    <property type="match status" value="1"/>
</dbReference>
<feature type="compositionally biased region" description="Acidic residues" evidence="1">
    <location>
        <begin position="733"/>
        <end position="744"/>
    </location>
</feature>
<feature type="compositionally biased region" description="Acidic residues" evidence="1">
    <location>
        <begin position="702"/>
        <end position="720"/>
    </location>
</feature>
<dbReference type="CDD" id="cd00160">
    <property type="entry name" value="RhoGEF"/>
    <property type="match status" value="1"/>
</dbReference>
<dbReference type="Pfam" id="PF00621">
    <property type="entry name" value="RhoGEF"/>
    <property type="match status" value="1"/>
</dbReference>
<dbReference type="SMART" id="SM00325">
    <property type="entry name" value="RhoGEF"/>
    <property type="match status" value="1"/>
</dbReference>
<dbReference type="OrthoDB" id="660555at2759"/>
<dbReference type="CDD" id="cd22173">
    <property type="entry name" value="F-box_ECT2L"/>
    <property type="match status" value="1"/>
</dbReference>
<dbReference type="InterPro" id="IPR001810">
    <property type="entry name" value="F-box_dom"/>
</dbReference>
<dbReference type="SUPFAM" id="SSF81383">
    <property type="entry name" value="F-box domain"/>
    <property type="match status" value="1"/>
</dbReference>
<dbReference type="PROSITE" id="PS50010">
    <property type="entry name" value="DH_2"/>
    <property type="match status" value="1"/>
</dbReference>
<name>A0A8B6DTK3_MYTGA</name>
<dbReference type="InterPro" id="IPR035899">
    <property type="entry name" value="DBL_dom_sf"/>
</dbReference>
<dbReference type="InterPro" id="IPR052805">
    <property type="entry name" value="GEF_Ubiquitin-Prot_Reg"/>
</dbReference>
<proteinExistence type="predicted"/>
<evidence type="ECO:0000313" key="4">
    <source>
        <dbReference type="Proteomes" id="UP000596742"/>
    </source>
</evidence>
<dbReference type="Gene3D" id="1.20.1280.50">
    <property type="match status" value="1"/>
</dbReference>
<dbReference type="InterPro" id="IPR025592">
    <property type="entry name" value="DUF4347"/>
</dbReference>